<protein>
    <submittedName>
        <fullName evidence="1">Uncharacterized protein</fullName>
    </submittedName>
</protein>
<sequence>MNKREAKILALEVFAKYADNLIEVDEVCNNIRTTKDCELINIAFSELAISLKKRAEKLKSNKTK</sequence>
<evidence type="ECO:0000313" key="1">
    <source>
        <dbReference type="EMBL" id="DAF43872.1"/>
    </source>
</evidence>
<name>A0A8S5RYX2_9CAUD</name>
<accession>A0A8S5RYX2</accession>
<organism evidence="1">
    <name type="scientific">Myoviridae sp. ctNQV2</name>
    <dbReference type="NCBI Taxonomy" id="2827683"/>
    <lineage>
        <taxon>Viruses</taxon>
        <taxon>Duplodnaviria</taxon>
        <taxon>Heunggongvirae</taxon>
        <taxon>Uroviricota</taxon>
        <taxon>Caudoviricetes</taxon>
    </lineage>
</organism>
<reference evidence="1" key="1">
    <citation type="journal article" date="2021" name="Proc. Natl. Acad. Sci. U.S.A.">
        <title>A Catalog of Tens of Thousands of Viruses from Human Metagenomes Reveals Hidden Associations with Chronic Diseases.</title>
        <authorList>
            <person name="Tisza M.J."/>
            <person name="Buck C.B."/>
        </authorList>
    </citation>
    <scope>NUCLEOTIDE SEQUENCE</scope>
    <source>
        <strain evidence="1">CtNQV2</strain>
    </source>
</reference>
<dbReference type="EMBL" id="BK032510">
    <property type="protein sequence ID" value="DAF43872.1"/>
    <property type="molecule type" value="Genomic_DNA"/>
</dbReference>
<proteinExistence type="predicted"/>